<organism evidence="2 3">
    <name type="scientific">Alloalcanivorax marinus</name>
    <dbReference type="NCBI Taxonomy" id="1177169"/>
    <lineage>
        <taxon>Bacteria</taxon>
        <taxon>Pseudomonadati</taxon>
        <taxon>Pseudomonadota</taxon>
        <taxon>Gammaproteobacteria</taxon>
        <taxon>Oceanospirillales</taxon>
        <taxon>Alcanivoracaceae</taxon>
        <taxon>Alloalcanivorax</taxon>
    </lineage>
</organism>
<keyword evidence="1" id="KW-0732">Signal</keyword>
<evidence type="ECO:0000313" key="2">
    <source>
        <dbReference type="EMBL" id="MCC4309803.1"/>
    </source>
</evidence>
<proteinExistence type="predicted"/>
<sequence>MRRFLPPLLLALTALASGCAQQPAAPVPEDARVCPETRPQMCTMEYRPVIGYDRAGEKVGKFGNACHACGQEGVHYTLPEGKEPR</sequence>
<dbReference type="RefSeq" id="WP_204426604.1">
    <property type="nucleotide sequence ID" value="NZ_JADDOL010000001.1"/>
</dbReference>
<name>A0A9Q3UQ80_9GAMM</name>
<dbReference type="AlphaFoldDB" id="A0A9Q3UQ80"/>
<dbReference type="PROSITE" id="PS51257">
    <property type="entry name" value="PROKAR_LIPOPROTEIN"/>
    <property type="match status" value="1"/>
</dbReference>
<feature type="chain" id="PRO_5040224593" description="Lipoprotein" evidence="1">
    <location>
        <begin position="17"/>
        <end position="85"/>
    </location>
</feature>
<dbReference type="Proteomes" id="UP001108027">
    <property type="component" value="Unassembled WGS sequence"/>
</dbReference>
<accession>A0A9Q3UQ80</accession>
<feature type="signal peptide" evidence="1">
    <location>
        <begin position="1"/>
        <end position="16"/>
    </location>
</feature>
<evidence type="ECO:0000313" key="3">
    <source>
        <dbReference type="Proteomes" id="UP001108027"/>
    </source>
</evidence>
<evidence type="ECO:0000256" key="1">
    <source>
        <dbReference type="SAM" id="SignalP"/>
    </source>
</evidence>
<dbReference type="EMBL" id="JAJGNA010000022">
    <property type="protein sequence ID" value="MCC4309803.1"/>
    <property type="molecule type" value="Genomic_DNA"/>
</dbReference>
<keyword evidence="3" id="KW-1185">Reference proteome</keyword>
<reference evidence="2" key="1">
    <citation type="submission" date="2021-10" db="EMBL/GenBank/DDBJ databases">
        <title>The diversity and Nitrogen Metabolism of Culturable Nitrate-Utilizing Bacteria Within the Oxygen Minimum Zone of the Changjiang (Yangtze River)Estuary.</title>
        <authorList>
            <person name="Zhang D."/>
            <person name="Zheng J."/>
            <person name="Liu S."/>
            <person name="He W."/>
        </authorList>
    </citation>
    <scope>NUCLEOTIDE SEQUENCE</scope>
    <source>
        <strain evidence="2">FXH-223</strain>
    </source>
</reference>
<evidence type="ECO:0008006" key="4">
    <source>
        <dbReference type="Google" id="ProtNLM"/>
    </source>
</evidence>
<protein>
    <recommendedName>
        <fullName evidence="4">Lipoprotein</fullName>
    </recommendedName>
</protein>
<gene>
    <name evidence="2" type="ORF">LL252_14610</name>
</gene>
<comment type="caution">
    <text evidence="2">The sequence shown here is derived from an EMBL/GenBank/DDBJ whole genome shotgun (WGS) entry which is preliminary data.</text>
</comment>